<dbReference type="RefSeq" id="XP_032822266.1">
    <property type="nucleotide sequence ID" value="XM_032966375.1"/>
</dbReference>
<evidence type="ECO:0000313" key="5">
    <source>
        <dbReference type="RefSeq" id="XP_032822266.1"/>
    </source>
</evidence>
<evidence type="ECO:0000313" key="6">
    <source>
        <dbReference type="RefSeq" id="XP_032822267.1"/>
    </source>
</evidence>
<evidence type="ECO:0000313" key="3">
    <source>
        <dbReference type="RefSeq" id="XP_032822264.1"/>
    </source>
</evidence>
<dbReference type="RefSeq" id="XP_032822267.1">
    <property type="nucleotide sequence ID" value="XM_032966376.1"/>
</dbReference>
<dbReference type="InterPro" id="IPR027801">
    <property type="entry name" value="CENP-P"/>
</dbReference>
<evidence type="ECO:0000256" key="1">
    <source>
        <dbReference type="SAM" id="MobiDB-lite"/>
    </source>
</evidence>
<name>A0AAJ7TQN3_PETMA</name>
<evidence type="ECO:0000313" key="2">
    <source>
        <dbReference type="Proteomes" id="UP001318040"/>
    </source>
</evidence>
<keyword evidence="2" id="KW-1185">Reference proteome</keyword>
<evidence type="ECO:0000313" key="4">
    <source>
        <dbReference type="RefSeq" id="XP_032822265.1"/>
    </source>
</evidence>
<reference evidence="3 4" key="1">
    <citation type="submission" date="2025-04" db="UniProtKB">
        <authorList>
            <consortium name="RefSeq"/>
        </authorList>
    </citation>
    <scope>IDENTIFICATION</scope>
    <source>
        <tissue evidence="3 4">Sperm</tissue>
    </source>
</reference>
<dbReference type="PANTHER" id="PTHR28577:SF1">
    <property type="entry name" value="CENTROMERE PROTEIN P"/>
    <property type="match status" value="1"/>
</dbReference>
<feature type="compositionally biased region" description="Basic and acidic residues" evidence="1">
    <location>
        <begin position="22"/>
        <end position="31"/>
    </location>
</feature>
<dbReference type="GO" id="GO:0000775">
    <property type="term" value="C:chromosome, centromeric region"/>
    <property type="evidence" value="ECO:0007669"/>
    <property type="project" value="InterPro"/>
</dbReference>
<sequence>MEERARAAWEREAAALRSEIARLEREGRENDAGQGDADSDQRAALTRAMEVLTRQSGPGERWDEEKQQGPTMETRHSWLESRLEFLSELTGIHFHNYTWRKDTGVQGAVGRHLFSGECFSFSFQLEFELNETTVDGQTTASVSQLDVAVDSAPDDLIKFIARAEEEKSLMLLLRTIVSHSRWCALRRKTFAHFKARFPGVVLLPEGEFGSTLLIQNPAVPGYKRLPRFLVVWRTEVHPHGLVLPNIQLHVKTTQRMEEQGLGGLPEDAPRAFQTLLKLQGIETALACFVLSVQPAQ</sequence>
<feature type="compositionally biased region" description="Basic and acidic residues" evidence="1">
    <location>
        <begin position="60"/>
        <end position="74"/>
    </location>
</feature>
<dbReference type="PANTHER" id="PTHR28577">
    <property type="entry name" value="CENTROMERE PROTEIN P"/>
    <property type="match status" value="1"/>
</dbReference>
<dbReference type="KEGG" id="pmrn:116949269"/>
<accession>A0AAJ7TQN3</accession>
<protein>
    <submittedName>
        <fullName evidence="3 4">Centromere protein P isoform X1</fullName>
    </submittedName>
</protein>
<dbReference type="RefSeq" id="XP_032822264.1">
    <property type="nucleotide sequence ID" value="XM_032966373.1"/>
</dbReference>
<feature type="region of interest" description="Disordered" evidence="1">
    <location>
        <begin position="22"/>
        <end position="74"/>
    </location>
</feature>
<dbReference type="RefSeq" id="XP_032822265.1">
    <property type="nucleotide sequence ID" value="XM_032966374.1"/>
</dbReference>
<dbReference type="CTD" id="401541"/>
<gene>
    <name evidence="3 4 5 6" type="primary">CENPP</name>
</gene>
<dbReference type="GO" id="GO:0034080">
    <property type="term" value="P:CENP-A containing chromatin assembly"/>
    <property type="evidence" value="ECO:0007669"/>
    <property type="project" value="InterPro"/>
</dbReference>
<dbReference type="Pfam" id="PF13096">
    <property type="entry name" value="CENP-P"/>
    <property type="match status" value="1"/>
</dbReference>
<dbReference type="AlphaFoldDB" id="A0AAJ7TQN3"/>
<proteinExistence type="predicted"/>
<dbReference type="Proteomes" id="UP001318040">
    <property type="component" value="Chromosome 36"/>
</dbReference>
<dbReference type="GO" id="GO:0005634">
    <property type="term" value="C:nucleus"/>
    <property type="evidence" value="ECO:0007669"/>
    <property type="project" value="TreeGrafter"/>
</dbReference>
<organism evidence="2 3">
    <name type="scientific">Petromyzon marinus</name>
    <name type="common">Sea lamprey</name>
    <dbReference type="NCBI Taxonomy" id="7757"/>
    <lineage>
        <taxon>Eukaryota</taxon>
        <taxon>Metazoa</taxon>
        <taxon>Chordata</taxon>
        <taxon>Craniata</taxon>
        <taxon>Vertebrata</taxon>
        <taxon>Cyclostomata</taxon>
        <taxon>Hyperoartia</taxon>
        <taxon>Petromyzontiformes</taxon>
        <taxon>Petromyzontidae</taxon>
        <taxon>Petromyzon</taxon>
    </lineage>
</organism>